<dbReference type="PANTHER" id="PTHR35399">
    <property type="entry name" value="SLR8030 PROTEIN"/>
    <property type="match status" value="1"/>
</dbReference>
<accession>A0A7X0JUI3</accession>
<dbReference type="InterPro" id="IPR008557">
    <property type="entry name" value="PhoX"/>
</dbReference>
<proteinExistence type="predicted"/>
<dbReference type="RefSeq" id="WP_166845713.1">
    <property type="nucleotide sequence ID" value="NZ_JAAONY010000002.1"/>
</dbReference>
<sequence>MLGEVTVNALFEKPLSTLTLAISTCLLLACSEKSTEPQQNLKITYGAKHGELRRLATLPMGAEVAGFVETQQGDIFFNVQHPYEHHSDNPDNNSLPDGIGLARIGVIEGVTANQIPFDFTSLSVPVSDLDKSRVRLALGQYNTLAKERDTFSGKIPFGLGVIPSFDQQQGLDEKSIAKSLINNPQPSVSQYFGEALSTDMPDLNVFVPSNEEGSRGYLYTAWESRPSTMSRMALHKKEGHWQVHNNDVSLVDFNTRSLMGAWHLCSGSLSPWGTPLANEEFFNDDDVVNWNNPDPRSKTFARAYGGVAFLNPQLNKVELTGSGEEAIADYAERLAEAIDIWPNPYRYGYAIEIEQPLADKPKPVKRYAMGRYTHEVALVMPDLKTVYLTSDDRPSGFFKFVADEAEDLSSGTLYAIKLKQDHGRDKAHTSYTGFDVSWVELGRANDQQVEALIAQYDNVGLKAYGDDSNSYIRQTEIDAYADQYRREGKADNPALAFVETRAVAVALGATVELDGVEGLTANYERLVQAHEKGLPSSMYLAASYMRDTVADEEGDMQLTENVCGVVYRMDMDLQFNVNRMEPEIIGGPYDSKSMNRCSLDSVAQPDNILELRDGRLLVGEDTRSHINNMIWVYTPKKLAGNQ</sequence>
<dbReference type="PANTHER" id="PTHR35399:SF2">
    <property type="entry name" value="DUF839 DOMAIN-CONTAINING PROTEIN"/>
    <property type="match status" value="1"/>
</dbReference>
<dbReference type="InParanoid" id="A0A7X0JUI3"/>
<evidence type="ECO:0000313" key="2">
    <source>
        <dbReference type="Proteomes" id="UP000528457"/>
    </source>
</evidence>
<comment type="caution">
    <text evidence="1">The sequence shown here is derived from an EMBL/GenBank/DDBJ whole genome shotgun (WGS) entry which is preliminary data.</text>
</comment>
<keyword evidence="2" id="KW-1185">Reference proteome</keyword>
<organism evidence="1 2">
    <name type="scientific">Pseudoteredinibacter isoporae</name>
    <dbReference type="NCBI Taxonomy" id="570281"/>
    <lineage>
        <taxon>Bacteria</taxon>
        <taxon>Pseudomonadati</taxon>
        <taxon>Pseudomonadota</taxon>
        <taxon>Gammaproteobacteria</taxon>
        <taxon>Cellvibrionales</taxon>
        <taxon>Cellvibrionaceae</taxon>
        <taxon>Pseudoteredinibacter</taxon>
    </lineage>
</organism>
<dbReference type="AlphaFoldDB" id="A0A7X0JUI3"/>
<protein>
    <recommendedName>
        <fullName evidence="3">Cell surface protein</fullName>
    </recommendedName>
</protein>
<dbReference type="Proteomes" id="UP000528457">
    <property type="component" value="Unassembled WGS sequence"/>
</dbReference>
<dbReference type="Pfam" id="PF05787">
    <property type="entry name" value="PhoX"/>
    <property type="match status" value="1"/>
</dbReference>
<dbReference type="EMBL" id="JACHHT010000002">
    <property type="protein sequence ID" value="MBB6522530.1"/>
    <property type="molecule type" value="Genomic_DNA"/>
</dbReference>
<evidence type="ECO:0008006" key="3">
    <source>
        <dbReference type="Google" id="ProtNLM"/>
    </source>
</evidence>
<gene>
    <name evidence="1" type="ORF">HNR48_002815</name>
</gene>
<reference evidence="1 2" key="1">
    <citation type="submission" date="2020-08" db="EMBL/GenBank/DDBJ databases">
        <title>Genomic Encyclopedia of Type Strains, Phase IV (KMG-IV): sequencing the most valuable type-strain genomes for metagenomic binning, comparative biology and taxonomic classification.</title>
        <authorList>
            <person name="Goeker M."/>
        </authorList>
    </citation>
    <scope>NUCLEOTIDE SEQUENCE [LARGE SCALE GENOMIC DNA]</scope>
    <source>
        <strain evidence="1 2">DSM 22368</strain>
    </source>
</reference>
<evidence type="ECO:0000313" key="1">
    <source>
        <dbReference type="EMBL" id="MBB6522530.1"/>
    </source>
</evidence>
<name>A0A7X0JUI3_9GAMM</name>